<dbReference type="Gene3D" id="1.10.630.10">
    <property type="entry name" value="Cytochrome P450"/>
    <property type="match status" value="1"/>
</dbReference>
<evidence type="ECO:0008006" key="12">
    <source>
        <dbReference type="Google" id="ProtNLM"/>
    </source>
</evidence>
<protein>
    <recommendedName>
        <fullName evidence="12">Cytochrome P450</fullName>
    </recommendedName>
</protein>
<dbReference type="InterPro" id="IPR001128">
    <property type="entry name" value="Cyt_P450"/>
</dbReference>
<dbReference type="InterPro" id="IPR036396">
    <property type="entry name" value="Cyt_P450_sf"/>
</dbReference>
<keyword evidence="9" id="KW-0472">Membrane</keyword>
<evidence type="ECO:0000256" key="6">
    <source>
        <dbReference type="ARBA" id="ARBA00022989"/>
    </source>
</evidence>
<dbReference type="EMBL" id="JAMYWD010000005">
    <property type="protein sequence ID" value="KAJ4970109.1"/>
    <property type="molecule type" value="Genomic_DNA"/>
</dbReference>
<comment type="subcellular location">
    <subcellularLocation>
        <location evidence="2">Membrane</location>
    </subcellularLocation>
</comment>
<dbReference type="GO" id="GO:0016705">
    <property type="term" value="F:oxidoreductase activity, acting on paired donors, with incorporation or reduction of molecular oxygen"/>
    <property type="evidence" value="ECO:0007669"/>
    <property type="project" value="InterPro"/>
</dbReference>
<accession>A0A9Q0QSI1</accession>
<keyword evidence="7" id="KW-0560">Oxidoreductase</keyword>
<evidence type="ECO:0000256" key="9">
    <source>
        <dbReference type="ARBA" id="ARBA00023136"/>
    </source>
</evidence>
<evidence type="ECO:0000256" key="7">
    <source>
        <dbReference type="ARBA" id="ARBA00023002"/>
    </source>
</evidence>
<evidence type="ECO:0000256" key="1">
    <source>
        <dbReference type="ARBA" id="ARBA00001971"/>
    </source>
</evidence>
<evidence type="ECO:0000256" key="4">
    <source>
        <dbReference type="ARBA" id="ARBA00022692"/>
    </source>
</evidence>
<keyword evidence="6" id="KW-1133">Transmembrane helix</keyword>
<evidence type="ECO:0000313" key="10">
    <source>
        <dbReference type="EMBL" id="KAJ4970109.1"/>
    </source>
</evidence>
<sequence>MADKYGPAFTVRLGMRRALVVSNWEVAKECFTVNDRTLATRPKSIAIKYLGYDYAIFGFSHYGPYWREVRKIVTLELLSNRRLEMFRHVRILEVQTSMKELYQMCAAKNKVDMTKWLGDLTLNIIVRMVAGNRFFVTDTGEKLVCQQGIRDCLYFLGVFIMSDALPFLEGLDVQGHERRMKKSAKNMDTILQRWLEDHRRERSSMSSSYKTRVEQDFMDVMISSMEETKISDYDADTVIKATCLNVILGGNDTTVVTLTWALSLLLNNRHGFELATPSDEPVDMTESSGLTNLKATPLEILLIPRLPSKLYQC</sequence>
<evidence type="ECO:0000256" key="5">
    <source>
        <dbReference type="ARBA" id="ARBA00022723"/>
    </source>
</evidence>
<reference evidence="10" key="1">
    <citation type="journal article" date="2023" name="Plant J.">
        <title>The genome of the king protea, Protea cynaroides.</title>
        <authorList>
            <person name="Chang J."/>
            <person name="Duong T.A."/>
            <person name="Schoeman C."/>
            <person name="Ma X."/>
            <person name="Roodt D."/>
            <person name="Barker N."/>
            <person name="Li Z."/>
            <person name="Van de Peer Y."/>
            <person name="Mizrachi E."/>
        </authorList>
    </citation>
    <scope>NUCLEOTIDE SEQUENCE</scope>
    <source>
        <tissue evidence="10">Young leaves</tissue>
    </source>
</reference>
<dbReference type="Pfam" id="PF00067">
    <property type="entry name" value="p450"/>
    <property type="match status" value="1"/>
</dbReference>
<dbReference type="PRINTS" id="PR00463">
    <property type="entry name" value="EP450I"/>
</dbReference>
<dbReference type="GO" id="GO:0020037">
    <property type="term" value="F:heme binding"/>
    <property type="evidence" value="ECO:0007669"/>
    <property type="project" value="InterPro"/>
</dbReference>
<dbReference type="AlphaFoldDB" id="A0A9Q0QSI1"/>
<comment type="caution">
    <text evidence="10">The sequence shown here is derived from an EMBL/GenBank/DDBJ whole genome shotgun (WGS) entry which is preliminary data.</text>
</comment>
<dbReference type="SUPFAM" id="SSF48264">
    <property type="entry name" value="Cytochrome P450"/>
    <property type="match status" value="1"/>
</dbReference>
<keyword evidence="5" id="KW-0479">Metal-binding</keyword>
<dbReference type="InterPro" id="IPR050651">
    <property type="entry name" value="Plant_Cytochrome_P450_Monoox"/>
</dbReference>
<comment type="cofactor">
    <cofactor evidence="1">
        <name>heme</name>
        <dbReference type="ChEBI" id="CHEBI:30413"/>
    </cofactor>
</comment>
<dbReference type="Proteomes" id="UP001141806">
    <property type="component" value="Unassembled WGS sequence"/>
</dbReference>
<keyword evidence="11" id="KW-1185">Reference proteome</keyword>
<proteinExistence type="predicted"/>
<dbReference type="GO" id="GO:0005506">
    <property type="term" value="F:iron ion binding"/>
    <property type="evidence" value="ECO:0007669"/>
    <property type="project" value="InterPro"/>
</dbReference>
<dbReference type="PANTHER" id="PTHR47947">
    <property type="entry name" value="CYTOCHROME P450 82C3-RELATED"/>
    <property type="match status" value="1"/>
</dbReference>
<dbReference type="GO" id="GO:0004497">
    <property type="term" value="F:monooxygenase activity"/>
    <property type="evidence" value="ECO:0007669"/>
    <property type="project" value="InterPro"/>
</dbReference>
<dbReference type="InterPro" id="IPR002401">
    <property type="entry name" value="Cyt_P450_E_grp-I"/>
</dbReference>
<keyword evidence="4" id="KW-0812">Transmembrane</keyword>
<evidence type="ECO:0000256" key="2">
    <source>
        <dbReference type="ARBA" id="ARBA00004370"/>
    </source>
</evidence>
<evidence type="ECO:0000256" key="8">
    <source>
        <dbReference type="ARBA" id="ARBA00023004"/>
    </source>
</evidence>
<organism evidence="10 11">
    <name type="scientific">Protea cynaroides</name>
    <dbReference type="NCBI Taxonomy" id="273540"/>
    <lineage>
        <taxon>Eukaryota</taxon>
        <taxon>Viridiplantae</taxon>
        <taxon>Streptophyta</taxon>
        <taxon>Embryophyta</taxon>
        <taxon>Tracheophyta</taxon>
        <taxon>Spermatophyta</taxon>
        <taxon>Magnoliopsida</taxon>
        <taxon>Proteales</taxon>
        <taxon>Proteaceae</taxon>
        <taxon>Protea</taxon>
    </lineage>
</organism>
<dbReference type="GO" id="GO:0016020">
    <property type="term" value="C:membrane"/>
    <property type="evidence" value="ECO:0007669"/>
    <property type="project" value="UniProtKB-SubCell"/>
</dbReference>
<name>A0A9Q0QSI1_9MAGN</name>
<gene>
    <name evidence="10" type="ORF">NE237_003208</name>
</gene>
<dbReference type="PANTHER" id="PTHR47947:SF26">
    <property type="entry name" value="CYTOCHROME P450"/>
    <property type="match status" value="1"/>
</dbReference>
<evidence type="ECO:0000256" key="3">
    <source>
        <dbReference type="ARBA" id="ARBA00022617"/>
    </source>
</evidence>
<keyword evidence="8" id="KW-0408">Iron</keyword>
<keyword evidence="3" id="KW-0349">Heme</keyword>
<dbReference type="OrthoDB" id="2789670at2759"/>
<evidence type="ECO:0000313" key="11">
    <source>
        <dbReference type="Proteomes" id="UP001141806"/>
    </source>
</evidence>